<organism evidence="2 3">
    <name type="scientific">Sphingomonas psychrotolerans</name>
    <dbReference type="NCBI Taxonomy" id="1327635"/>
    <lineage>
        <taxon>Bacteria</taxon>
        <taxon>Pseudomonadati</taxon>
        <taxon>Pseudomonadota</taxon>
        <taxon>Alphaproteobacteria</taxon>
        <taxon>Sphingomonadales</taxon>
        <taxon>Sphingomonadaceae</taxon>
        <taxon>Sphingomonas</taxon>
    </lineage>
</organism>
<protein>
    <submittedName>
        <fullName evidence="2">Uncharacterized protein</fullName>
    </submittedName>
</protein>
<dbReference type="Proteomes" id="UP000229081">
    <property type="component" value="Chromosome"/>
</dbReference>
<name>A0A2K8MGJ0_9SPHN</name>
<evidence type="ECO:0000313" key="3">
    <source>
        <dbReference type="Proteomes" id="UP000229081"/>
    </source>
</evidence>
<dbReference type="EMBL" id="CP024923">
    <property type="protein sequence ID" value="ATY32973.1"/>
    <property type="molecule type" value="Genomic_DNA"/>
</dbReference>
<sequence length="73" mass="7459">MSRWMWQATASVVRDLIKSGHTKAGAALYALALVCSLAAIVTMALAGGKAVTSTIEAAKGQPEHKGGVSIAPH</sequence>
<accession>A0A2K8MGJ0</accession>
<reference evidence="2 3" key="1">
    <citation type="submission" date="2017-11" db="EMBL/GenBank/DDBJ databases">
        <title>Complete genome sequence of Sphingomonas sp. Strain Cra20, a psychrotolerant potential plant growth promoting rhizobacteria.</title>
        <authorList>
            <person name="Luo Y."/>
        </authorList>
    </citation>
    <scope>NUCLEOTIDE SEQUENCE [LARGE SCALE GENOMIC DNA]</scope>
    <source>
        <strain evidence="2 3">Cra20</strain>
    </source>
</reference>
<evidence type="ECO:0000313" key="2">
    <source>
        <dbReference type="EMBL" id="ATY32973.1"/>
    </source>
</evidence>
<keyword evidence="3" id="KW-1185">Reference proteome</keyword>
<proteinExistence type="predicted"/>
<gene>
    <name evidence="2" type="ORF">CVN68_14215</name>
</gene>
<dbReference type="AlphaFoldDB" id="A0A2K8MGJ0"/>
<keyword evidence="1" id="KW-0812">Transmembrane</keyword>
<evidence type="ECO:0000256" key="1">
    <source>
        <dbReference type="SAM" id="Phobius"/>
    </source>
</evidence>
<keyword evidence="1" id="KW-1133">Transmembrane helix</keyword>
<keyword evidence="1" id="KW-0472">Membrane</keyword>
<dbReference type="KEGG" id="sphc:CVN68_14215"/>
<feature type="transmembrane region" description="Helical" evidence="1">
    <location>
        <begin position="26"/>
        <end position="46"/>
    </location>
</feature>